<reference evidence="1 2" key="1">
    <citation type="journal article" date="2023" name="G3 (Bethesda)">
        <title>A chromosome-length genome assembly and annotation of blackberry (Rubus argutus, cv. 'Hillquist').</title>
        <authorList>
            <person name="Bruna T."/>
            <person name="Aryal R."/>
            <person name="Dudchenko O."/>
            <person name="Sargent D.J."/>
            <person name="Mead D."/>
            <person name="Buti M."/>
            <person name="Cavallini A."/>
            <person name="Hytonen T."/>
            <person name="Andres J."/>
            <person name="Pham M."/>
            <person name="Weisz D."/>
            <person name="Mascagni F."/>
            <person name="Usai G."/>
            <person name="Natali L."/>
            <person name="Bassil N."/>
            <person name="Fernandez G.E."/>
            <person name="Lomsadze A."/>
            <person name="Armour M."/>
            <person name="Olukolu B."/>
            <person name="Poorten T."/>
            <person name="Britton C."/>
            <person name="Davik J."/>
            <person name="Ashrafi H."/>
            <person name="Aiden E.L."/>
            <person name="Borodovsky M."/>
            <person name="Worthington M."/>
        </authorList>
    </citation>
    <scope>NUCLEOTIDE SEQUENCE [LARGE SCALE GENOMIC DNA]</scope>
    <source>
        <strain evidence="1">PI 553951</strain>
    </source>
</reference>
<dbReference type="EMBL" id="JBEDUW010000005">
    <property type="protein sequence ID" value="KAK9928801.1"/>
    <property type="molecule type" value="Genomic_DNA"/>
</dbReference>
<dbReference type="Proteomes" id="UP001457282">
    <property type="component" value="Unassembled WGS sequence"/>
</dbReference>
<accession>A0AAW1WVZ1</accession>
<comment type="caution">
    <text evidence="1">The sequence shown here is derived from an EMBL/GenBank/DDBJ whole genome shotgun (WGS) entry which is preliminary data.</text>
</comment>
<organism evidence="1 2">
    <name type="scientific">Rubus argutus</name>
    <name type="common">Southern blackberry</name>
    <dbReference type="NCBI Taxonomy" id="59490"/>
    <lineage>
        <taxon>Eukaryota</taxon>
        <taxon>Viridiplantae</taxon>
        <taxon>Streptophyta</taxon>
        <taxon>Embryophyta</taxon>
        <taxon>Tracheophyta</taxon>
        <taxon>Spermatophyta</taxon>
        <taxon>Magnoliopsida</taxon>
        <taxon>eudicotyledons</taxon>
        <taxon>Gunneridae</taxon>
        <taxon>Pentapetalae</taxon>
        <taxon>rosids</taxon>
        <taxon>fabids</taxon>
        <taxon>Rosales</taxon>
        <taxon>Rosaceae</taxon>
        <taxon>Rosoideae</taxon>
        <taxon>Rosoideae incertae sedis</taxon>
        <taxon>Rubus</taxon>
    </lineage>
</organism>
<name>A0AAW1WVZ1_RUBAR</name>
<keyword evidence="2" id="KW-1185">Reference proteome</keyword>
<evidence type="ECO:0000313" key="2">
    <source>
        <dbReference type="Proteomes" id="UP001457282"/>
    </source>
</evidence>
<proteinExistence type="predicted"/>
<gene>
    <name evidence="1" type="ORF">M0R45_025921</name>
</gene>
<protein>
    <submittedName>
        <fullName evidence="1">Uncharacterized protein</fullName>
    </submittedName>
</protein>
<sequence length="176" mass="19382">MSLRADEAWQRRIQAADGGLRMRWWCGWAEAAWVVGIAEGGLSTGSGLTAGSRSSGAGLVRIGVGDEVCWAWAGANDGSGDDGEARSGAARLQRDESIKLGTGSSPSFFSLSSFPDFFLTHLFNFCTRPLLLIIFFSGLDRMKTSTGLTGRIEQQLWRCWCRERQRWTWRGLGAWP</sequence>
<dbReference type="AlphaFoldDB" id="A0AAW1WVZ1"/>
<evidence type="ECO:0000313" key="1">
    <source>
        <dbReference type="EMBL" id="KAK9928801.1"/>
    </source>
</evidence>